<dbReference type="EMBL" id="CAJNDS010002412">
    <property type="protein sequence ID" value="CAE7464175.1"/>
    <property type="molecule type" value="Genomic_DNA"/>
</dbReference>
<name>A0A812S1W1_9DINO</name>
<accession>A0A812S1W1</accession>
<evidence type="ECO:0000313" key="2">
    <source>
        <dbReference type="Proteomes" id="UP000604046"/>
    </source>
</evidence>
<keyword evidence="2" id="KW-1185">Reference proteome</keyword>
<gene>
    <name evidence="1" type="ORF">SNAT2548_LOCUS25897</name>
</gene>
<dbReference type="AlphaFoldDB" id="A0A812S1W1"/>
<organism evidence="1 2">
    <name type="scientific">Symbiodinium natans</name>
    <dbReference type="NCBI Taxonomy" id="878477"/>
    <lineage>
        <taxon>Eukaryota</taxon>
        <taxon>Sar</taxon>
        <taxon>Alveolata</taxon>
        <taxon>Dinophyceae</taxon>
        <taxon>Suessiales</taxon>
        <taxon>Symbiodiniaceae</taxon>
        <taxon>Symbiodinium</taxon>
    </lineage>
</organism>
<sequence length="131" mass="14779">MLVLLMLVAAAHALRNEPATDRSQLKSSDFSVSEVTSSESPAHCEVQTKYASVESYVKACKMFGEEICAHSDASAYCHWIPAGLRVIPGSCWIVQNGRYTYGPEYAYHCLYMKEEECKTTEYCDWHPERIA</sequence>
<dbReference type="Proteomes" id="UP000604046">
    <property type="component" value="Unassembled WGS sequence"/>
</dbReference>
<comment type="caution">
    <text evidence="1">The sequence shown here is derived from an EMBL/GenBank/DDBJ whole genome shotgun (WGS) entry which is preliminary data.</text>
</comment>
<reference evidence="1" key="1">
    <citation type="submission" date="2021-02" db="EMBL/GenBank/DDBJ databases">
        <authorList>
            <person name="Dougan E. K."/>
            <person name="Rhodes N."/>
            <person name="Thang M."/>
            <person name="Chan C."/>
        </authorList>
    </citation>
    <scope>NUCLEOTIDE SEQUENCE</scope>
</reference>
<evidence type="ECO:0000313" key="1">
    <source>
        <dbReference type="EMBL" id="CAE7464175.1"/>
    </source>
</evidence>
<proteinExistence type="predicted"/>
<protein>
    <submittedName>
        <fullName evidence="1">Uncharacterized protein</fullName>
    </submittedName>
</protein>